<gene>
    <name evidence="9 10" type="primary">cobD</name>
    <name evidence="10" type="ORF">H5P27_16900</name>
</gene>
<dbReference type="HAMAP" id="MF_00024">
    <property type="entry name" value="CobD_CbiB"/>
    <property type="match status" value="1"/>
</dbReference>
<dbReference type="GO" id="GO:0005886">
    <property type="term" value="C:plasma membrane"/>
    <property type="evidence" value="ECO:0007669"/>
    <property type="project" value="UniProtKB-SubCell"/>
</dbReference>
<dbReference type="GO" id="GO:0009236">
    <property type="term" value="P:cobalamin biosynthetic process"/>
    <property type="evidence" value="ECO:0007669"/>
    <property type="project" value="UniProtKB-UniRule"/>
</dbReference>
<proteinExistence type="inferred from homology"/>
<dbReference type="AlphaFoldDB" id="A0A7X1B9C1"/>
<evidence type="ECO:0000256" key="3">
    <source>
        <dbReference type="ARBA" id="ARBA00006263"/>
    </source>
</evidence>
<feature type="transmembrane region" description="Helical" evidence="9">
    <location>
        <begin position="55"/>
        <end position="79"/>
    </location>
</feature>
<dbReference type="PANTHER" id="PTHR34308">
    <property type="entry name" value="COBALAMIN BIOSYNTHESIS PROTEIN CBIB"/>
    <property type="match status" value="1"/>
</dbReference>
<evidence type="ECO:0000256" key="1">
    <source>
        <dbReference type="ARBA" id="ARBA00004651"/>
    </source>
</evidence>
<comment type="similarity">
    <text evidence="3 9">Belongs to the CobD/CbiB family.</text>
</comment>
<accession>A0A7X1B9C1</accession>
<dbReference type="Pfam" id="PF03186">
    <property type="entry name" value="CobD_Cbib"/>
    <property type="match status" value="1"/>
</dbReference>
<dbReference type="GO" id="GO:0015420">
    <property type="term" value="F:ABC-type vitamin B12 transporter activity"/>
    <property type="evidence" value="ECO:0007669"/>
    <property type="project" value="UniProtKB-UniRule"/>
</dbReference>
<evidence type="ECO:0000256" key="8">
    <source>
        <dbReference type="ARBA" id="ARBA00023136"/>
    </source>
</evidence>
<dbReference type="EMBL" id="JACHVC010000013">
    <property type="protein sequence ID" value="MBC2607734.1"/>
    <property type="molecule type" value="Genomic_DNA"/>
</dbReference>
<keyword evidence="6 9" id="KW-0812">Transmembrane</keyword>
<comment type="caution">
    <text evidence="9">Lacks conserved residue(s) required for the propagation of feature annotation.</text>
</comment>
<evidence type="ECO:0000313" key="10">
    <source>
        <dbReference type="EMBL" id="MBC2607734.1"/>
    </source>
</evidence>
<dbReference type="UniPathway" id="UPA00148"/>
<keyword evidence="7 9" id="KW-1133">Transmembrane helix</keyword>
<evidence type="ECO:0000256" key="6">
    <source>
        <dbReference type="ARBA" id="ARBA00022692"/>
    </source>
</evidence>
<dbReference type="PANTHER" id="PTHR34308:SF1">
    <property type="entry name" value="COBALAMIN BIOSYNTHESIS PROTEIN CBIB"/>
    <property type="match status" value="1"/>
</dbReference>
<comment type="caution">
    <text evidence="10">The sequence shown here is derived from an EMBL/GenBank/DDBJ whole genome shotgun (WGS) entry which is preliminary data.</text>
</comment>
<evidence type="ECO:0000256" key="5">
    <source>
        <dbReference type="ARBA" id="ARBA00022573"/>
    </source>
</evidence>
<comment type="pathway">
    <text evidence="2 9">Cofactor biosynthesis; adenosylcobalamin biosynthesis.</text>
</comment>
<keyword evidence="8 9" id="KW-0472">Membrane</keyword>
<evidence type="ECO:0000256" key="9">
    <source>
        <dbReference type="HAMAP-Rule" id="MF_00024"/>
    </source>
</evidence>
<dbReference type="GO" id="GO:0048472">
    <property type="term" value="F:threonine-phosphate decarboxylase activity"/>
    <property type="evidence" value="ECO:0007669"/>
    <property type="project" value="InterPro"/>
</dbReference>
<name>A0A7X1B9C1_9BACT</name>
<protein>
    <recommendedName>
        <fullName evidence="9">Cobalamin biosynthesis protein CobD</fullName>
    </recommendedName>
</protein>
<evidence type="ECO:0000256" key="2">
    <source>
        <dbReference type="ARBA" id="ARBA00004953"/>
    </source>
</evidence>
<evidence type="ECO:0000313" key="11">
    <source>
        <dbReference type="Proteomes" id="UP000526501"/>
    </source>
</evidence>
<keyword evidence="5 9" id="KW-0169">Cobalamin biosynthesis</keyword>
<evidence type="ECO:0000256" key="4">
    <source>
        <dbReference type="ARBA" id="ARBA00022475"/>
    </source>
</evidence>
<dbReference type="InterPro" id="IPR004485">
    <property type="entry name" value="Cobalamin_biosynth_CobD/CbiB"/>
</dbReference>
<feature type="transmembrane region" description="Helical" evidence="9">
    <location>
        <begin position="293"/>
        <end position="312"/>
    </location>
</feature>
<dbReference type="NCBIfam" id="TIGR00380">
    <property type="entry name" value="cobal_cbiB"/>
    <property type="match status" value="1"/>
</dbReference>
<keyword evidence="11" id="KW-1185">Reference proteome</keyword>
<feature type="transmembrane region" description="Helical" evidence="9">
    <location>
        <begin position="155"/>
        <end position="173"/>
    </location>
</feature>
<sequence>MIYEYAIAIGGGVALDFIFGDPRRMPHLVRAVGWLAVQGEKAVVTTLGRTVVGGFFLGAGILAICLGCYLGVVTLLAGWSPWAKVAFDAIVVFQCVAYRDLVKHVLEVKRGLENSLEQGRQRVSWIVGRDTERMEEDDVCRAAIESGAENLNDAVVAPLFWAAFLGPVGALVFRISNTMDAMVGHRTERFEKLGKVSARIDDILNYLPARLCCVLILKLGQCFGWRRLKSDAKKHPSFNAGWPEAAMASRLGVVIGGRMYEGGELVQTAEMNEGARQPGRDDVEKATQVMGVAYFKLLVLIALGWSVSALVLN</sequence>
<comment type="function">
    <text evidence="9">Converts cobyric acid to cobinamide by the addition of aminopropanol on the F carboxylic group.</text>
</comment>
<evidence type="ECO:0000256" key="7">
    <source>
        <dbReference type="ARBA" id="ARBA00022989"/>
    </source>
</evidence>
<comment type="subcellular location">
    <subcellularLocation>
        <location evidence="1 9">Cell membrane</location>
        <topology evidence="1 9">Multi-pass membrane protein</topology>
    </subcellularLocation>
</comment>
<reference evidence="10 11" key="1">
    <citation type="submission" date="2020-07" db="EMBL/GenBank/DDBJ databases">
        <authorList>
            <person name="Feng X."/>
        </authorList>
    </citation>
    <scope>NUCLEOTIDE SEQUENCE [LARGE SCALE GENOMIC DNA]</scope>
    <source>
        <strain evidence="10 11">JCM23202</strain>
    </source>
</reference>
<organism evidence="10 11">
    <name type="scientific">Pelagicoccus albus</name>
    <dbReference type="NCBI Taxonomy" id="415222"/>
    <lineage>
        <taxon>Bacteria</taxon>
        <taxon>Pseudomonadati</taxon>
        <taxon>Verrucomicrobiota</taxon>
        <taxon>Opitutia</taxon>
        <taxon>Puniceicoccales</taxon>
        <taxon>Pelagicoccaceae</taxon>
        <taxon>Pelagicoccus</taxon>
    </lineage>
</organism>
<dbReference type="Proteomes" id="UP000526501">
    <property type="component" value="Unassembled WGS sequence"/>
</dbReference>
<keyword evidence="4 9" id="KW-1003">Cell membrane</keyword>
<dbReference type="RefSeq" id="WP_185661601.1">
    <property type="nucleotide sequence ID" value="NZ_CAWPOO010000013.1"/>
</dbReference>